<dbReference type="Pfam" id="PF07853">
    <property type="entry name" value="DUF1648"/>
    <property type="match status" value="1"/>
</dbReference>
<keyword evidence="4" id="KW-1185">Reference proteome</keyword>
<feature type="transmembrane region" description="Helical" evidence="1">
    <location>
        <begin position="115"/>
        <end position="137"/>
    </location>
</feature>
<proteinExistence type="predicted"/>
<keyword evidence="1" id="KW-0472">Membrane</keyword>
<feature type="transmembrane region" description="Helical" evidence="1">
    <location>
        <begin position="177"/>
        <end position="197"/>
    </location>
</feature>
<sequence length="319" mass="33060">MGLWIPLVVVTGALVLMLVWLPGMPETIAIHWNARGEADGFAAARTTPALFAAVGYGLPLLLSLLGLAGNREGEWGPTYRFLATISLATTAFLTTLITWTFAAQRGLADTHDAPSIVPALAVGAGLGVAAGVAGWFAQPKLTVSGGSAAGDSVPAITLEPGERVVWLRTTTMARGGVFAIVGSTVLVAGLAVAFALIGIDIWWVMALIALLFAVLAVTTCVFRVRVDSSGLRVVSPVGIPRFRVALDDISSVSVVHVNPMAEFGGWGIRLGVDGRFGIVLHSGQAIQVVRRSGKTFVVTVDDAETGAALLTALAARARA</sequence>
<feature type="domain" description="DUF1648" evidence="2">
    <location>
        <begin position="10"/>
        <end position="43"/>
    </location>
</feature>
<dbReference type="EMBL" id="BAAAOF010000009">
    <property type="protein sequence ID" value="GAA1939955.1"/>
    <property type="molecule type" value="Genomic_DNA"/>
</dbReference>
<feature type="transmembrane region" description="Helical" evidence="1">
    <location>
        <begin position="203"/>
        <end position="222"/>
    </location>
</feature>
<comment type="caution">
    <text evidence="3">The sequence shown here is derived from an EMBL/GenBank/DDBJ whole genome shotgun (WGS) entry which is preliminary data.</text>
</comment>
<dbReference type="Proteomes" id="UP001501343">
    <property type="component" value="Unassembled WGS sequence"/>
</dbReference>
<evidence type="ECO:0000259" key="2">
    <source>
        <dbReference type="Pfam" id="PF07853"/>
    </source>
</evidence>
<protein>
    <recommendedName>
        <fullName evidence="2">DUF1648 domain-containing protein</fullName>
    </recommendedName>
</protein>
<accession>A0ABP5BBK8</accession>
<name>A0ABP5BBK8_9MICO</name>
<keyword evidence="1" id="KW-0812">Transmembrane</keyword>
<evidence type="ECO:0000256" key="1">
    <source>
        <dbReference type="SAM" id="Phobius"/>
    </source>
</evidence>
<keyword evidence="1" id="KW-1133">Transmembrane helix</keyword>
<evidence type="ECO:0000313" key="4">
    <source>
        <dbReference type="Proteomes" id="UP001501343"/>
    </source>
</evidence>
<organism evidence="3 4">
    <name type="scientific">Microbacterium aoyamense</name>
    <dbReference type="NCBI Taxonomy" id="344166"/>
    <lineage>
        <taxon>Bacteria</taxon>
        <taxon>Bacillati</taxon>
        <taxon>Actinomycetota</taxon>
        <taxon>Actinomycetes</taxon>
        <taxon>Micrococcales</taxon>
        <taxon>Microbacteriaceae</taxon>
        <taxon>Microbacterium</taxon>
    </lineage>
</organism>
<feature type="transmembrane region" description="Helical" evidence="1">
    <location>
        <begin position="81"/>
        <end position="103"/>
    </location>
</feature>
<reference evidence="4" key="1">
    <citation type="journal article" date="2019" name="Int. J. Syst. Evol. Microbiol.">
        <title>The Global Catalogue of Microorganisms (GCM) 10K type strain sequencing project: providing services to taxonomists for standard genome sequencing and annotation.</title>
        <authorList>
            <consortium name="The Broad Institute Genomics Platform"/>
            <consortium name="The Broad Institute Genome Sequencing Center for Infectious Disease"/>
            <person name="Wu L."/>
            <person name="Ma J."/>
        </authorList>
    </citation>
    <scope>NUCLEOTIDE SEQUENCE [LARGE SCALE GENOMIC DNA]</scope>
    <source>
        <strain evidence="4">JCM 14900</strain>
    </source>
</reference>
<dbReference type="InterPro" id="IPR012867">
    <property type="entry name" value="DUF1648"/>
</dbReference>
<feature type="transmembrane region" description="Helical" evidence="1">
    <location>
        <begin position="49"/>
        <end position="69"/>
    </location>
</feature>
<evidence type="ECO:0000313" key="3">
    <source>
        <dbReference type="EMBL" id="GAA1939955.1"/>
    </source>
</evidence>
<gene>
    <name evidence="3" type="ORF">GCM10009775_34880</name>
</gene>